<sequence length="586" mass="68120">MKLSKKTYTSAQKIFINGIIYSIDRNHNIYESMAIRDGIIIALGSNEELSCLCSDETQVIDLRFRIVLPGFIDAHCQIPGRMMIGKDELSLFEAGNSKDYLKLIQSYIDTHPERKIIYGVGWKKSAFEKEEENINDHTEAFKGPNKKWFEMLKTHKPIVLKSCDGYVLWLNDKALKYYGITKDTNVPIGGKIELDEQGELWGTLKGNEVDIVYIAKAKEMESYKDDEYLSKFIKYQNILHSYGITTIGLINDERLKMKLETYKKLEEENKLKLRINYGVTIKPEEICKKTIFEQMHHLKRRRILYKTDLFDISIAKFFSDGLIEDKTAYLFRPYEQINKESYEENGMFLWNYQEFKEGIKMANRLDFNVCIHAVGDLACKLSIDGIEYSLKTNINRNFRNSLLHIDLITKYYIQRMKNLNINAIIRPSWFYKDMSVSKNEVMAIGEVRAHRQYPIKSLIDSGIITAGSSDNWDIERANPLKAIECSSIRNLYDFTQSGYPEKINMTDMRYRLNPSERISVIESVKMFTINAAYALGKEKDIGSLEVEKKADLIVLDKNIFLLNPLDISNINIERTYFNGELVYLNE</sequence>
<evidence type="ECO:0000313" key="2">
    <source>
        <dbReference type="EMBL" id="OPJ63172.1"/>
    </source>
</evidence>
<dbReference type="EC" id="3.5.1.91" evidence="2"/>
<keyword evidence="2" id="KW-0378">Hydrolase</keyword>
<protein>
    <submittedName>
        <fullName evidence="2">N-substituted formamide deformylase</fullName>
        <ecNumber evidence="2">3.5.1.91</ecNumber>
    </submittedName>
</protein>
<dbReference type="Gene3D" id="3.10.310.70">
    <property type="match status" value="1"/>
</dbReference>
<comment type="caution">
    <text evidence="2">The sequence shown here is derived from an EMBL/GenBank/DDBJ whole genome shotgun (WGS) entry which is preliminary data.</text>
</comment>
<dbReference type="PANTHER" id="PTHR22642:SF2">
    <property type="entry name" value="PROTEIN LONG AFTER FAR-RED 3"/>
    <property type="match status" value="1"/>
</dbReference>
<dbReference type="RefSeq" id="WP_079439329.1">
    <property type="nucleotide sequence ID" value="NZ_MZGT01000019.1"/>
</dbReference>
<evidence type="ECO:0000259" key="1">
    <source>
        <dbReference type="Pfam" id="PF07969"/>
    </source>
</evidence>
<keyword evidence="3" id="KW-1185">Reference proteome</keyword>
<gene>
    <name evidence="2" type="primary">nfdA</name>
    <name evidence="2" type="ORF">CLCHR_17670</name>
</gene>
<dbReference type="EMBL" id="MZGT01000019">
    <property type="protein sequence ID" value="OPJ63172.1"/>
    <property type="molecule type" value="Genomic_DNA"/>
</dbReference>
<name>A0A1V4IT29_9CLOT</name>
<dbReference type="InterPro" id="IPR013108">
    <property type="entry name" value="Amidohydro_3"/>
</dbReference>
<dbReference type="STRING" id="225345.CLCHR_17670"/>
<dbReference type="Pfam" id="PF07969">
    <property type="entry name" value="Amidohydro_3"/>
    <property type="match status" value="1"/>
</dbReference>
<dbReference type="AlphaFoldDB" id="A0A1V4IT29"/>
<dbReference type="SUPFAM" id="SSF51556">
    <property type="entry name" value="Metallo-dependent hydrolases"/>
    <property type="match status" value="1"/>
</dbReference>
<dbReference type="CDD" id="cd01300">
    <property type="entry name" value="YtcJ_like"/>
    <property type="match status" value="1"/>
</dbReference>
<evidence type="ECO:0000313" key="3">
    <source>
        <dbReference type="Proteomes" id="UP000191056"/>
    </source>
</evidence>
<dbReference type="InterPro" id="IPR033932">
    <property type="entry name" value="YtcJ-like"/>
</dbReference>
<dbReference type="Gene3D" id="3.20.20.140">
    <property type="entry name" value="Metal-dependent hydrolases"/>
    <property type="match status" value="1"/>
</dbReference>
<organism evidence="2 3">
    <name type="scientific">Clostridium chromiireducens</name>
    <dbReference type="NCBI Taxonomy" id="225345"/>
    <lineage>
        <taxon>Bacteria</taxon>
        <taxon>Bacillati</taxon>
        <taxon>Bacillota</taxon>
        <taxon>Clostridia</taxon>
        <taxon>Eubacteriales</taxon>
        <taxon>Clostridiaceae</taxon>
        <taxon>Clostridium</taxon>
    </lineage>
</organism>
<dbReference type="InterPro" id="IPR032466">
    <property type="entry name" value="Metal_Hydrolase"/>
</dbReference>
<dbReference type="SUPFAM" id="SSF51338">
    <property type="entry name" value="Composite domain of metallo-dependent hydrolases"/>
    <property type="match status" value="1"/>
</dbReference>
<dbReference type="InterPro" id="IPR011059">
    <property type="entry name" value="Metal-dep_hydrolase_composite"/>
</dbReference>
<reference evidence="2 3" key="1">
    <citation type="submission" date="2017-03" db="EMBL/GenBank/DDBJ databases">
        <title>Genome sequence of Clostridium chromiireducens DSM 23318.</title>
        <authorList>
            <person name="Poehlein A."/>
            <person name="Daniel R."/>
        </authorList>
    </citation>
    <scope>NUCLEOTIDE SEQUENCE [LARGE SCALE GENOMIC DNA]</scope>
    <source>
        <strain evidence="2 3">DSM 23318</strain>
    </source>
</reference>
<dbReference type="GO" id="GO:0016810">
    <property type="term" value="F:hydrolase activity, acting on carbon-nitrogen (but not peptide) bonds"/>
    <property type="evidence" value="ECO:0007669"/>
    <property type="project" value="InterPro"/>
</dbReference>
<feature type="domain" description="Amidohydrolase 3" evidence="1">
    <location>
        <begin position="58"/>
        <end position="583"/>
    </location>
</feature>
<accession>A0A1V4IT29</accession>
<proteinExistence type="predicted"/>
<dbReference type="Gene3D" id="2.30.40.10">
    <property type="entry name" value="Urease, subunit C, domain 1"/>
    <property type="match status" value="1"/>
</dbReference>
<dbReference type="Proteomes" id="UP000191056">
    <property type="component" value="Unassembled WGS sequence"/>
</dbReference>
<dbReference type="OrthoDB" id="9767366at2"/>
<dbReference type="PANTHER" id="PTHR22642">
    <property type="entry name" value="IMIDAZOLONEPROPIONASE"/>
    <property type="match status" value="1"/>
</dbReference>